<evidence type="ECO:0000313" key="2">
    <source>
        <dbReference type="EMBL" id="KAG5260730.1"/>
    </source>
</evidence>
<dbReference type="Proteomes" id="UP000823561">
    <property type="component" value="Chromosome 24"/>
</dbReference>
<dbReference type="InterPro" id="IPR000626">
    <property type="entry name" value="Ubiquitin-like_dom"/>
</dbReference>
<gene>
    <name evidence="2" type="ORF">AALO_G00295770</name>
</gene>
<organism evidence="2 3">
    <name type="scientific">Alosa alosa</name>
    <name type="common">allis shad</name>
    <dbReference type="NCBI Taxonomy" id="278164"/>
    <lineage>
        <taxon>Eukaryota</taxon>
        <taxon>Metazoa</taxon>
        <taxon>Chordata</taxon>
        <taxon>Craniata</taxon>
        <taxon>Vertebrata</taxon>
        <taxon>Euteleostomi</taxon>
        <taxon>Actinopterygii</taxon>
        <taxon>Neopterygii</taxon>
        <taxon>Teleostei</taxon>
        <taxon>Clupei</taxon>
        <taxon>Clupeiformes</taxon>
        <taxon>Clupeoidei</taxon>
        <taxon>Clupeidae</taxon>
        <taxon>Alosa</taxon>
    </lineage>
</organism>
<reference evidence="2" key="1">
    <citation type="submission" date="2020-10" db="EMBL/GenBank/DDBJ databases">
        <title>Chromosome-scale genome assembly of the Allis shad, Alosa alosa.</title>
        <authorList>
            <person name="Margot Z."/>
            <person name="Christophe K."/>
            <person name="Cabau C."/>
            <person name="Louis A."/>
            <person name="Berthelot C."/>
            <person name="Parey E."/>
            <person name="Roest Crollius H."/>
            <person name="Montfort J."/>
            <person name="Robinson-Rechavi M."/>
            <person name="Bucao C."/>
            <person name="Bouchez O."/>
            <person name="Gislard M."/>
            <person name="Lluch J."/>
            <person name="Milhes M."/>
            <person name="Lampietro C."/>
            <person name="Lopez Roques C."/>
            <person name="Donnadieu C."/>
            <person name="Braasch I."/>
            <person name="Desvignes T."/>
            <person name="Postlethwait J."/>
            <person name="Bobe J."/>
            <person name="Guiguen Y."/>
        </authorList>
    </citation>
    <scope>NUCLEOTIDE SEQUENCE</scope>
    <source>
        <strain evidence="2">M-15738</strain>
        <tissue evidence="2">Blood</tissue>
    </source>
</reference>
<keyword evidence="3" id="KW-1185">Reference proteome</keyword>
<dbReference type="AlphaFoldDB" id="A0AAV6FDI5"/>
<feature type="domain" description="Ubiquitin-like" evidence="1">
    <location>
        <begin position="65"/>
        <end position="139"/>
    </location>
</feature>
<comment type="caution">
    <text evidence="2">The sequence shown here is derived from an EMBL/GenBank/DDBJ whole genome shotgun (WGS) entry which is preliminary data.</text>
</comment>
<sequence>MGVLYSVLDVAYNIFYPQNIPKAVNNTRGEKIHSDGNLDVVEAAGPHRVTKSPLGRAEIGDVDKRNIIVKCTGKNVEVDIFPDEKVVVLLQEACEMLGKKPNVMCIVLEGKILDTEKRIRDYKLRGGQTVHLIRRSSNTAQS</sequence>
<dbReference type="Pfam" id="PF00240">
    <property type="entry name" value="ubiquitin"/>
    <property type="match status" value="1"/>
</dbReference>
<accession>A0AAV6FDI5</accession>
<proteinExistence type="predicted"/>
<evidence type="ECO:0000259" key="1">
    <source>
        <dbReference type="PROSITE" id="PS50053"/>
    </source>
</evidence>
<evidence type="ECO:0000313" key="3">
    <source>
        <dbReference type="Proteomes" id="UP000823561"/>
    </source>
</evidence>
<dbReference type="EMBL" id="JADWDJ010000024">
    <property type="protein sequence ID" value="KAG5260730.1"/>
    <property type="molecule type" value="Genomic_DNA"/>
</dbReference>
<dbReference type="InterPro" id="IPR029071">
    <property type="entry name" value="Ubiquitin-like_domsf"/>
</dbReference>
<dbReference type="PROSITE" id="PS50053">
    <property type="entry name" value="UBIQUITIN_2"/>
    <property type="match status" value="1"/>
</dbReference>
<dbReference type="Gene3D" id="3.10.20.90">
    <property type="entry name" value="Phosphatidylinositol 3-kinase Catalytic Subunit, Chain A, domain 1"/>
    <property type="match status" value="1"/>
</dbReference>
<name>A0AAV6FDI5_9TELE</name>
<protein>
    <recommendedName>
        <fullName evidence="1">Ubiquitin-like domain-containing protein</fullName>
    </recommendedName>
</protein>
<dbReference type="SUPFAM" id="SSF54236">
    <property type="entry name" value="Ubiquitin-like"/>
    <property type="match status" value="1"/>
</dbReference>